<gene>
    <name evidence="1" type="ORF">COX28_00280</name>
</gene>
<dbReference type="AlphaFoldDB" id="A0A2G9Z7S8"/>
<evidence type="ECO:0008006" key="3">
    <source>
        <dbReference type="Google" id="ProtNLM"/>
    </source>
</evidence>
<comment type="caution">
    <text evidence="1">The sequence shown here is derived from an EMBL/GenBank/DDBJ whole genome shotgun (WGS) entry which is preliminary data.</text>
</comment>
<dbReference type="EMBL" id="PCRX01000004">
    <property type="protein sequence ID" value="PIP29213.1"/>
    <property type="molecule type" value="Genomic_DNA"/>
</dbReference>
<sequence>MHNSHLEKSKRNQRIRRLLAAGWTQTKVAEEYSIKARIKDTRTISYRKYGVPAIIIEGKWLKDIYGLSVGDHINVAYEPDEIKLSFKKSYPEDKDIKTI</sequence>
<evidence type="ECO:0000313" key="1">
    <source>
        <dbReference type="EMBL" id="PIP29213.1"/>
    </source>
</evidence>
<accession>A0A2G9Z7S8</accession>
<protein>
    <recommendedName>
        <fullName evidence="3">Toxin SymE-like domain-containing protein</fullName>
    </recommendedName>
</protein>
<organism evidence="1 2">
    <name type="scientific">Candidatus Kuenenbacteria bacterium CG23_combo_of_CG06-09_8_20_14_all_39_39</name>
    <dbReference type="NCBI Taxonomy" id="1974623"/>
    <lineage>
        <taxon>Bacteria</taxon>
        <taxon>Candidatus Kueneniibacteriota</taxon>
    </lineage>
</organism>
<evidence type="ECO:0000313" key="2">
    <source>
        <dbReference type="Proteomes" id="UP000231235"/>
    </source>
</evidence>
<reference evidence="1 2" key="1">
    <citation type="submission" date="2017-09" db="EMBL/GenBank/DDBJ databases">
        <title>Depth-based differentiation of microbial function through sediment-hosted aquifers and enrichment of novel symbionts in the deep terrestrial subsurface.</title>
        <authorList>
            <person name="Probst A.J."/>
            <person name="Ladd B."/>
            <person name="Jarett J.K."/>
            <person name="Geller-Mcgrath D.E."/>
            <person name="Sieber C.M."/>
            <person name="Emerson J.B."/>
            <person name="Anantharaman K."/>
            <person name="Thomas B.C."/>
            <person name="Malmstrom R."/>
            <person name="Stieglmeier M."/>
            <person name="Klingl A."/>
            <person name="Woyke T."/>
            <person name="Ryan C.M."/>
            <person name="Banfield J.F."/>
        </authorList>
    </citation>
    <scope>NUCLEOTIDE SEQUENCE [LARGE SCALE GENOMIC DNA]</scope>
    <source>
        <strain evidence="1">CG23_combo_of_CG06-09_8_20_14_all_39_39</strain>
    </source>
</reference>
<proteinExistence type="predicted"/>
<dbReference type="Proteomes" id="UP000231235">
    <property type="component" value="Unassembled WGS sequence"/>
</dbReference>
<name>A0A2G9Z7S8_9BACT</name>